<gene>
    <name evidence="2" type="ORF">NEMBOFW57_003107</name>
</gene>
<evidence type="ECO:0000259" key="1">
    <source>
        <dbReference type="Pfam" id="PF01636"/>
    </source>
</evidence>
<dbReference type="InterPro" id="IPR011009">
    <property type="entry name" value="Kinase-like_dom_sf"/>
</dbReference>
<keyword evidence="3" id="KW-1185">Reference proteome</keyword>
<protein>
    <recommendedName>
        <fullName evidence="1">Aminoglycoside phosphotransferase domain-containing protein</fullName>
    </recommendedName>
</protein>
<comment type="caution">
    <text evidence="2">The sequence shown here is derived from an EMBL/GenBank/DDBJ whole genome shotgun (WGS) entry which is preliminary data.</text>
</comment>
<dbReference type="Proteomes" id="UP001197093">
    <property type="component" value="Unassembled WGS sequence"/>
</dbReference>
<organism evidence="2 3">
    <name type="scientific">Staphylotrichum longicolle</name>
    <dbReference type="NCBI Taxonomy" id="669026"/>
    <lineage>
        <taxon>Eukaryota</taxon>
        <taxon>Fungi</taxon>
        <taxon>Dikarya</taxon>
        <taxon>Ascomycota</taxon>
        <taxon>Pezizomycotina</taxon>
        <taxon>Sordariomycetes</taxon>
        <taxon>Sordariomycetidae</taxon>
        <taxon>Sordariales</taxon>
        <taxon>Chaetomiaceae</taxon>
        <taxon>Staphylotrichum</taxon>
    </lineage>
</organism>
<dbReference type="InterPro" id="IPR051678">
    <property type="entry name" value="AGP_Transferase"/>
</dbReference>
<dbReference type="Gene3D" id="3.30.200.20">
    <property type="entry name" value="Phosphorylase Kinase, domain 1"/>
    <property type="match status" value="1"/>
</dbReference>
<accession>A0AAD4F4S4</accession>
<sequence length="477" mass="55322">MRDEIKMDKMEEERDRWLAALDKTELCGFASSFRNGDQCRIFKPRERGAFNVCFFVEFDSPRERRVVRIPIPSCVPKSMWDEKTEIELATMRYVSAKTTIPIPRIHGYAFSDTGPYGLPCIIMDFVDGRKLMDLGFGKVASWSSILLDGPQSSTAKHFHQQLADVYVQLRQLEFPQIGALGLPSRDISAMSCNPEDIRVSNRPLSIDVAQQEVYGLEPGKAFPPGETVSTAKEFVDRLLWLADNKLDKELDHQMDENEPAAILYAAHHFKHFVLDEWLDMSANDGPFVLVHGDLDNVMGNLLFDDDFNLVSVVDWEWSRVVPAQLMVPPVWLLGSQLDFALLWQDSYNRQVRELRAAVQEREKALGLPPILSTKWEPLESWFHSAVAVGLNYPEAIFEVYWELIFTISVPKKDHTTKEEDDDYRRTEVIPRIKAFIEASEERRAFMERKIRDQLQFFEAEKEHYHYKWPRRIVERCI</sequence>
<dbReference type="SUPFAM" id="SSF56112">
    <property type="entry name" value="Protein kinase-like (PK-like)"/>
    <property type="match status" value="1"/>
</dbReference>
<proteinExistence type="predicted"/>
<dbReference type="EMBL" id="JAHCVI010000001">
    <property type="protein sequence ID" value="KAG7293061.1"/>
    <property type="molecule type" value="Genomic_DNA"/>
</dbReference>
<feature type="domain" description="Aminoglycoside phosphotransferase" evidence="1">
    <location>
        <begin position="44"/>
        <end position="319"/>
    </location>
</feature>
<dbReference type="PANTHER" id="PTHR21310:SF15">
    <property type="entry name" value="AMINOGLYCOSIDE PHOSPHOTRANSFERASE DOMAIN-CONTAINING PROTEIN"/>
    <property type="match status" value="1"/>
</dbReference>
<evidence type="ECO:0000313" key="2">
    <source>
        <dbReference type="EMBL" id="KAG7293061.1"/>
    </source>
</evidence>
<dbReference type="InterPro" id="IPR002575">
    <property type="entry name" value="Aminoglycoside_PTrfase"/>
</dbReference>
<reference evidence="2" key="1">
    <citation type="submission" date="2023-02" db="EMBL/GenBank/DDBJ databases">
        <authorList>
            <person name="Palmer J.M."/>
        </authorList>
    </citation>
    <scope>NUCLEOTIDE SEQUENCE</scope>
    <source>
        <strain evidence="2">FW57</strain>
    </source>
</reference>
<dbReference type="PANTHER" id="PTHR21310">
    <property type="entry name" value="AMINOGLYCOSIDE PHOSPHOTRANSFERASE-RELATED-RELATED"/>
    <property type="match status" value="1"/>
</dbReference>
<name>A0AAD4F4S4_9PEZI</name>
<dbReference type="AlphaFoldDB" id="A0AAD4F4S4"/>
<evidence type="ECO:0000313" key="3">
    <source>
        <dbReference type="Proteomes" id="UP001197093"/>
    </source>
</evidence>
<dbReference type="Pfam" id="PF01636">
    <property type="entry name" value="APH"/>
    <property type="match status" value="1"/>
</dbReference>